<dbReference type="InterPro" id="IPR050721">
    <property type="entry name" value="Trk_Ktr_HKT_K-transport"/>
</dbReference>
<gene>
    <name evidence="5" type="ordered locus">Tpen_1198</name>
</gene>
<keyword evidence="2" id="KW-0406">Ion transport</keyword>
<dbReference type="Pfam" id="PF02080">
    <property type="entry name" value="TrkA_C"/>
    <property type="match status" value="1"/>
</dbReference>
<dbReference type="Gene3D" id="3.30.70.1450">
    <property type="entry name" value="Regulator of K+ conductance, C-terminal domain"/>
    <property type="match status" value="1"/>
</dbReference>
<reference evidence="6" key="1">
    <citation type="journal article" date="2008" name="J. Bacteriol.">
        <title>Genome sequence of Thermofilum pendens reveals an exceptional loss of biosynthetic pathways without genome reduction.</title>
        <authorList>
            <person name="Anderson I."/>
            <person name="Rodriguez J."/>
            <person name="Susanti D."/>
            <person name="Porat I."/>
            <person name="Reich C."/>
            <person name="Ulrich L.E."/>
            <person name="Elkins J.G."/>
            <person name="Mavromatis K."/>
            <person name="Lykidis A."/>
            <person name="Kim E."/>
            <person name="Thompson L.S."/>
            <person name="Nolan M."/>
            <person name="Land M."/>
            <person name="Copeland A."/>
            <person name="Lapidus A."/>
            <person name="Lucas S."/>
            <person name="Detter C."/>
            <person name="Zhulin I.B."/>
            <person name="Olsen G.J."/>
            <person name="Whitman W."/>
            <person name="Mukhopadhyay B."/>
            <person name="Bristow J."/>
            <person name="Kyrpides N."/>
        </authorList>
    </citation>
    <scope>NUCLEOTIDE SEQUENCE [LARGE SCALE GENOMIC DNA]</scope>
    <source>
        <strain evidence="6">DSM 2475 / Hrk 5</strain>
    </source>
</reference>
<dbReference type="PROSITE" id="PS51201">
    <property type="entry name" value="RCK_N"/>
    <property type="match status" value="1"/>
</dbReference>
<dbReference type="PROSITE" id="PS51202">
    <property type="entry name" value="RCK_C"/>
    <property type="match status" value="1"/>
</dbReference>
<organism evidence="5 6">
    <name type="scientific">Thermofilum pendens (strain DSM 2475 / Hrk 5)</name>
    <dbReference type="NCBI Taxonomy" id="368408"/>
    <lineage>
        <taxon>Archaea</taxon>
        <taxon>Thermoproteota</taxon>
        <taxon>Thermoprotei</taxon>
        <taxon>Thermofilales</taxon>
        <taxon>Thermofilaceae</taxon>
        <taxon>Thermofilum</taxon>
    </lineage>
</organism>
<dbReference type="PANTHER" id="PTHR43833:SF5">
    <property type="entry name" value="TRK SYSTEM POTASSIUM UPTAKE PROTEIN TRKA"/>
    <property type="match status" value="1"/>
</dbReference>
<evidence type="ECO:0000256" key="1">
    <source>
        <dbReference type="ARBA" id="ARBA00022448"/>
    </source>
</evidence>
<evidence type="ECO:0000256" key="2">
    <source>
        <dbReference type="ARBA" id="ARBA00023065"/>
    </source>
</evidence>
<dbReference type="Pfam" id="PF02254">
    <property type="entry name" value="TrkA_N"/>
    <property type="match status" value="1"/>
</dbReference>
<dbReference type="InterPro" id="IPR036291">
    <property type="entry name" value="NAD(P)-bd_dom_sf"/>
</dbReference>
<keyword evidence="1" id="KW-0813">Transport</keyword>
<evidence type="ECO:0000259" key="3">
    <source>
        <dbReference type="PROSITE" id="PS51201"/>
    </source>
</evidence>
<dbReference type="Gene3D" id="3.40.50.720">
    <property type="entry name" value="NAD(P)-binding Rossmann-like Domain"/>
    <property type="match status" value="1"/>
</dbReference>
<dbReference type="Proteomes" id="UP000000641">
    <property type="component" value="Chromosome"/>
</dbReference>
<dbReference type="SUPFAM" id="SSF116726">
    <property type="entry name" value="TrkA C-terminal domain-like"/>
    <property type="match status" value="1"/>
</dbReference>
<dbReference type="GeneID" id="4600390"/>
<dbReference type="InterPro" id="IPR006037">
    <property type="entry name" value="RCK_C"/>
</dbReference>
<dbReference type="GO" id="GO:0006813">
    <property type="term" value="P:potassium ion transport"/>
    <property type="evidence" value="ECO:0007669"/>
    <property type="project" value="InterPro"/>
</dbReference>
<dbReference type="EMBL" id="CP000505">
    <property type="protein sequence ID" value="ABL78596.1"/>
    <property type="molecule type" value="Genomic_DNA"/>
</dbReference>
<dbReference type="InterPro" id="IPR036721">
    <property type="entry name" value="RCK_C_sf"/>
</dbReference>
<evidence type="ECO:0000313" key="6">
    <source>
        <dbReference type="Proteomes" id="UP000000641"/>
    </source>
</evidence>
<dbReference type="HOGENOM" id="CLU_046525_2_0_2"/>
<evidence type="ECO:0000313" key="5">
    <source>
        <dbReference type="EMBL" id="ABL78596.1"/>
    </source>
</evidence>
<accession>A1RZG6</accession>
<dbReference type="GO" id="GO:0008324">
    <property type="term" value="F:monoatomic cation transmembrane transporter activity"/>
    <property type="evidence" value="ECO:0007669"/>
    <property type="project" value="InterPro"/>
</dbReference>
<dbReference type="STRING" id="368408.Tpen_1198"/>
<dbReference type="PANTHER" id="PTHR43833">
    <property type="entry name" value="POTASSIUM CHANNEL PROTEIN 2-RELATED-RELATED"/>
    <property type="match status" value="1"/>
</dbReference>
<dbReference type="EnsemblBacteria" id="ABL78596">
    <property type="protein sequence ID" value="ABL78596"/>
    <property type="gene ID" value="Tpen_1198"/>
</dbReference>
<name>A1RZG6_THEPD</name>
<feature type="domain" description="RCK C-terminal" evidence="4">
    <location>
        <begin position="133"/>
        <end position="214"/>
    </location>
</feature>
<sequence>MFVAVIGGGRVGYSIAEFFSKRGDRVVVVEKNEKVCGELAGSLDVTVYCGDARSIRLLEEAGVNKADVLFAVSGSDSLNIRVASVAKKRFGVPRVVVRVNHAENKEKAAQSGADEVICLDEVAELFVRAVTEVDYRVLFKHGGFAVVEIRVLPDSPAIGKPLRELVEKGLKVVAVVRDGSLVEAGEDLVLEADDRLVLAGREEAINETRQDILG</sequence>
<protein>
    <submittedName>
        <fullName evidence="5">TrkA-N domain protein</fullName>
    </submittedName>
</protein>
<dbReference type="eggNOG" id="arCOG01957">
    <property type="taxonomic scope" value="Archaea"/>
</dbReference>
<dbReference type="InterPro" id="IPR003148">
    <property type="entry name" value="RCK_N"/>
</dbReference>
<dbReference type="SUPFAM" id="SSF51735">
    <property type="entry name" value="NAD(P)-binding Rossmann-fold domains"/>
    <property type="match status" value="1"/>
</dbReference>
<proteinExistence type="predicted"/>
<keyword evidence="6" id="KW-1185">Reference proteome</keyword>
<dbReference type="RefSeq" id="WP_011752861.1">
    <property type="nucleotide sequence ID" value="NC_008698.1"/>
</dbReference>
<dbReference type="OrthoDB" id="24929at2157"/>
<feature type="domain" description="RCK N-terminal" evidence="3">
    <location>
        <begin position="1"/>
        <end position="117"/>
    </location>
</feature>
<evidence type="ECO:0000259" key="4">
    <source>
        <dbReference type="PROSITE" id="PS51202"/>
    </source>
</evidence>
<dbReference type="KEGG" id="tpe:Tpen_1198"/>
<dbReference type="AlphaFoldDB" id="A1RZG6"/>